<protein>
    <submittedName>
        <fullName evidence="1">Arsenical resistance operon transcriptional repressor ArsD</fullName>
    </submittedName>
</protein>
<dbReference type="RefSeq" id="WP_099721422.1">
    <property type="nucleotide sequence ID" value="NZ_CP018044.1"/>
</dbReference>
<organism evidence="1 2">
    <name type="scientific">Bifidobacterium choerinum</name>
    <dbReference type="NCBI Taxonomy" id="35760"/>
    <lineage>
        <taxon>Bacteria</taxon>
        <taxon>Bacillati</taxon>
        <taxon>Actinomycetota</taxon>
        <taxon>Actinomycetes</taxon>
        <taxon>Bifidobacteriales</taxon>
        <taxon>Bifidobacteriaceae</taxon>
        <taxon>Bifidobacterium</taxon>
    </lineage>
</organism>
<reference evidence="1 2" key="1">
    <citation type="submission" date="2016-11" db="EMBL/GenBank/DDBJ databases">
        <title>complete genome sequence of Bifidobacterium choerinum strain FMB-1.</title>
        <authorList>
            <person name="Park C.-S."/>
            <person name="Jung D.-H."/>
            <person name="Choi D.-S."/>
        </authorList>
    </citation>
    <scope>NUCLEOTIDE SEQUENCE [LARGE SCALE GENOMIC DNA]</scope>
    <source>
        <strain evidence="1 2">FMB-1</strain>
    </source>
</reference>
<dbReference type="EMBL" id="CP018044">
    <property type="protein sequence ID" value="ATU20742.1"/>
    <property type="molecule type" value="Genomic_DNA"/>
</dbReference>
<dbReference type="AlphaFoldDB" id="A0A2D3D5X0"/>
<dbReference type="Proteomes" id="UP000229907">
    <property type="component" value="Chromosome"/>
</dbReference>
<evidence type="ECO:0000313" key="1">
    <source>
        <dbReference type="EMBL" id="ATU20742.1"/>
    </source>
</evidence>
<sequence length="122" mass="12606">MRQIDIYEPALCCSSGVCGGEVNQALVDFNAALLSLDKEGIRVIRHNLASEPADFAACEPVKAYLAVAGADGLPVTVVDGTIVGTGVYPQLDQLRRYAGADTQANPSSPSGESGCCCKGGCR</sequence>
<accession>A0A2D3D5X0</accession>
<dbReference type="Pfam" id="PF06953">
    <property type="entry name" value="ArsD"/>
    <property type="match status" value="1"/>
</dbReference>
<dbReference type="KEGG" id="bcho:BcFMB_07225"/>
<name>A0A2D3D5X0_9BIFI</name>
<dbReference type="GO" id="GO:0045892">
    <property type="term" value="P:negative regulation of DNA-templated transcription"/>
    <property type="evidence" value="ECO:0007669"/>
    <property type="project" value="InterPro"/>
</dbReference>
<gene>
    <name evidence="1" type="ORF">BcFMB_07225</name>
</gene>
<proteinExistence type="predicted"/>
<evidence type="ECO:0000313" key="2">
    <source>
        <dbReference type="Proteomes" id="UP000229907"/>
    </source>
</evidence>
<dbReference type="GO" id="GO:0046685">
    <property type="term" value="P:response to arsenic-containing substance"/>
    <property type="evidence" value="ECO:0007669"/>
    <property type="project" value="InterPro"/>
</dbReference>
<dbReference type="NCBIfam" id="NF033727">
    <property type="entry name" value="chaperon_ArsD"/>
    <property type="match status" value="1"/>
</dbReference>
<dbReference type="InterPro" id="IPR010712">
    <property type="entry name" value="Arsenical-R_ArsD"/>
</dbReference>
<dbReference type="Gene3D" id="3.40.30.10">
    <property type="entry name" value="Glutaredoxin"/>
    <property type="match status" value="1"/>
</dbReference>
<dbReference type="GO" id="GO:0003677">
    <property type="term" value="F:DNA binding"/>
    <property type="evidence" value="ECO:0007669"/>
    <property type="project" value="InterPro"/>
</dbReference>